<reference evidence="3" key="1">
    <citation type="journal article" date="2021" name="Sci. Adv.">
        <title>The American lobster genome reveals insights on longevity, neural, and immune adaptations.</title>
        <authorList>
            <person name="Polinski J.M."/>
            <person name="Zimin A.V."/>
            <person name="Clark K.F."/>
            <person name="Kohn A.B."/>
            <person name="Sadowski N."/>
            <person name="Timp W."/>
            <person name="Ptitsyn A."/>
            <person name="Khanna P."/>
            <person name="Romanova D.Y."/>
            <person name="Williams P."/>
            <person name="Greenwood S.J."/>
            <person name="Moroz L.L."/>
            <person name="Walt D.R."/>
            <person name="Bodnar A.G."/>
        </authorList>
    </citation>
    <scope>NUCLEOTIDE SEQUENCE</scope>
    <source>
        <strain evidence="3">GMGI-L3</strain>
    </source>
</reference>
<name>A0A8J5JFQ6_HOMAM</name>
<dbReference type="InterPro" id="IPR029063">
    <property type="entry name" value="SAM-dependent_MTases_sf"/>
</dbReference>
<comment type="caution">
    <text evidence="3">The sequence shown here is derived from an EMBL/GenBank/DDBJ whole genome shotgun (WGS) entry which is preliminary data.</text>
</comment>
<feature type="non-terminal residue" evidence="3">
    <location>
        <position position="405"/>
    </location>
</feature>
<dbReference type="PANTHER" id="PTHR34009:SF2">
    <property type="entry name" value="PROTEIN STAR"/>
    <property type="match status" value="1"/>
</dbReference>
<dbReference type="AlphaFoldDB" id="A0A8J5JFQ6"/>
<evidence type="ECO:0000259" key="2">
    <source>
        <dbReference type="Pfam" id="PF05050"/>
    </source>
</evidence>
<protein>
    <submittedName>
        <fullName evidence="3">Star-like 3</fullName>
    </submittedName>
</protein>
<sequence>MTKLKSRVLKRTLRTSLVVVVLLGFCFPALLMSSSPSGSDMYLVHPTSSLQKRSPPRPPSTLPQQKEEEEEAPHTAQDLRARGKTNSSSHITVNSSLLSTLQRVQDDKSQSVKVQSSGEGSNPDGHQRVNNGSLKYFIDDYKEMLGIGQEERRAVWWVRQQLHPPSTSTYHLTGVLNAMDDRYLSASQEFIGEQVQKLFNKSLSSGGDGRFAEAGAYDGEFLSNTLWLEMENKWGGVLVEPNPESFARLLKKGRKSWAINSCLSTTPYISTMAINLHVMADNVTQDIAADFWRSSSRARHMTPTKEDHKAVQAEVVCVPLYTILVATGLTSLDFLSLDVEFVEMGVLASLPWDKVDIKVLAIEHLTEEDLEAFLRARGYFLVAHQNEDWVFASNKHFDLHGVPIT</sequence>
<dbReference type="PANTHER" id="PTHR34009">
    <property type="entry name" value="PROTEIN STAR"/>
    <property type="match status" value="1"/>
</dbReference>
<dbReference type="GO" id="GO:0016197">
    <property type="term" value="P:endosomal transport"/>
    <property type="evidence" value="ECO:0007669"/>
    <property type="project" value="TreeGrafter"/>
</dbReference>
<feature type="compositionally biased region" description="Polar residues" evidence="1">
    <location>
        <begin position="111"/>
        <end position="120"/>
    </location>
</feature>
<evidence type="ECO:0000256" key="1">
    <source>
        <dbReference type="SAM" id="MobiDB-lite"/>
    </source>
</evidence>
<keyword evidence="4" id="KW-1185">Reference proteome</keyword>
<feature type="region of interest" description="Disordered" evidence="1">
    <location>
        <begin position="42"/>
        <end position="131"/>
    </location>
</feature>
<dbReference type="GO" id="GO:0006888">
    <property type="term" value="P:endoplasmic reticulum to Golgi vesicle-mediated transport"/>
    <property type="evidence" value="ECO:0007669"/>
    <property type="project" value="TreeGrafter"/>
</dbReference>
<dbReference type="EMBL" id="JAHLQT010046319">
    <property type="protein sequence ID" value="KAG7153658.1"/>
    <property type="molecule type" value="Genomic_DNA"/>
</dbReference>
<dbReference type="GO" id="GO:0005794">
    <property type="term" value="C:Golgi apparatus"/>
    <property type="evidence" value="ECO:0007669"/>
    <property type="project" value="TreeGrafter"/>
</dbReference>
<dbReference type="Pfam" id="PF05050">
    <property type="entry name" value="Methyltransf_21"/>
    <property type="match status" value="1"/>
</dbReference>
<dbReference type="GO" id="GO:0031902">
    <property type="term" value="C:late endosome membrane"/>
    <property type="evidence" value="ECO:0007669"/>
    <property type="project" value="TreeGrafter"/>
</dbReference>
<organism evidence="3 4">
    <name type="scientific">Homarus americanus</name>
    <name type="common">American lobster</name>
    <dbReference type="NCBI Taxonomy" id="6706"/>
    <lineage>
        <taxon>Eukaryota</taxon>
        <taxon>Metazoa</taxon>
        <taxon>Ecdysozoa</taxon>
        <taxon>Arthropoda</taxon>
        <taxon>Crustacea</taxon>
        <taxon>Multicrustacea</taxon>
        <taxon>Malacostraca</taxon>
        <taxon>Eumalacostraca</taxon>
        <taxon>Eucarida</taxon>
        <taxon>Decapoda</taxon>
        <taxon>Pleocyemata</taxon>
        <taxon>Astacidea</taxon>
        <taxon>Nephropoidea</taxon>
        <taxon>Nephropidae</taxon>
        <taxon>Homarus</taxon>
    </lineage>
</organism>
<dbReference type="InterPro" id="IPR006342">
    <property type="entry name" value="FkbM_mtfrase"/>
</dbReference>
<gene>
    <name evidence="3" type="primary">S-L3</name>
    <name evidence="3" type="ORF">Hamer_G009324</name>
</gene>
<evidence type="ECO:0000313" key="4">
    <source>
        <dbReference type="Proteomes" id="UP000747542"/>
    </source>
</evidence>
<feature type="compositionally biased region" description="Polar residues" evidence="1">
    <location>
        <begin position="84"/>
        <end position="103"/>
    </location>
</feature>
<dbReference type="InterPro" id="IPR053202">
    <property type="entry name" value="EGF_Rcpt_Signaling_Reg"/>
</dbReference>
<dbReference type="GO" id="GO:0005789">
    <property type="term" value="C:endoplasmic reticulum membrane"/>
    <property type="evidence" value="ECO:0007669"/>
    <property type="project" value="TreeGrafter"/>
</dbReference>
<feature type="domain" description="Methyltransferase FkbM" evidence="2">
    <location>
        <begin position="214"/>
        <end position="379"/>
    </location>
</feature>
<dbReference type="GO" id="GO:0005886">
    <property type="term" value="C:plasma membrane"/>
    <property type="evidence" value="ECO:0007669"/>
    <property type="project" value="TreeGrafter"/>
</dbReference>
<accession>A0A8J5JFQ6</accession>
<proteinExistence type="predicted"/>
<dbReference type="Proteomes" id="UP000747542">
    <property type="component" value="Unassembled WGS sequence"/>
</dbReference>
<evidence type="ECO:0000313" key="3">
    <source>
        <dbReference type="EMBL" id="KAG7153658.1"/>
    </source>
</evidence>
<dbReference type="Gene3D" id="3.40.50.150">
    <property type="entry name" value="Vaccinia Virus protein VP39"/>
    <property type="match status" value="1"/>
</dbReference>